<feature type="domain" description="Type I restriction modification DNA specificity" evidence="4">
    <location>
        <begin position="292"/>
        <end position="413"/>
    </location>
</feature>
<evidence type="ECO:0000313" key="6">
    <source>
        <dbReference type="Proteomes" id="UP000253506"/>
    </source>
</evidence>
<dbReference type="SUPFAM" id="SSF116734">
    <property type="entry name" value="DNA methylase specificity domain"/>
    <property type="match status" value="2"/>
</dbReference>
<proteinExistence type="inferred from homology"/>
<sequence>MSKNMKQELVPELRFPAFENAEGWSSPQLGEISDRITKKVGDRKLTTVSITAGKGFVSQAEKFSRDISGKQYKNYIVLKAGEFSYNKGNSKTFQQGAVYRLKEFEEVAAPNAFISFRFKTGYVPDFYKGYFDNNYHGRQILKFITSGARSDGLLNIRPDDFFSIILPTPVDREEQQKIADCLSSLDELITAHIQKHQALQSYKKGLVQNLFPSEGESVPTLRFPEFWDTGEWVLYSLGEKVKLLSGFPFKSQDISGDPSGIPLMRGINITEGFIRHSPKIDRFFLGDAVPLEKYRLNVNDLIIGMDGSKVGKNSAIVTEKDAGSLLIQRVARLRSKRESTIQFIFQHIHSRKFHSYVDRINTSSGIPHISAKQINEFEICFPPVGGEQQKIAECLSSVDDLIAAQAQKIEELKAHKKGLMQQLFPKIDGE</sequence>
<dbReference type="GO" id="GO:0009307">
    <property type="term" value="P:DNA restriction-modification system"/>
    <property type="evidence" value="ECO:0007669"/>
    <property type="project" value="UniProtKB-KW"/>
</dbReference>
<evidence type="ECO:0000256" key="2">
    <source>
        <dbReference type="ARBA" id="ARBA00022747"/>
    </source>
</evidence>
<evidence type="ECO:0000256" key="1">
    <source>
        <dbReference type="ARBA" id="ARBA00010923"/>
    </source>
</evidence>
<evidence type="ECO:0000259" key="4">
    <source>
        <dbReference type="Pfam" id="PF01420"/>
    </source>
</evidence>
<dbReference type="Gene3D" id="1.10.287.1120">
    <property type="entry name" value="Bipartite methylase S protein"/>
    <property type="match status" value="1"/>
</dbReference>
<dbReference type="GO" id="GO:0003677">
    <property type="term" value="F:DNA binding"/>
    <property type="evidence" value="ECO:0007669"/>
    <property type="project" value="UniProtKB-KW"/>
</dbReference>
<dbReference type="CDD" id="cd17259">
    <property type="entry name" value="RMtype1_S_StySKI-TRD2-CR2_like"/>
    <property type="match status" value="1"/>
</dbReference>
<keyword evidence="2" id="KW-0680">Restriction system</keyword>
<comment type="caution">
    <text evidence="5">The sequence shown here is derived from an EMBL/GenBank/DDBJ whole genome shotgun (WGS) entry which is preliminary data.</text>
</comment>
<name>A0A368ZVH5_9GAMM</name>
<comment type="similarity">
    <text evidence="1">Belongs to the type-I restriction system S methylase family.</text>
</comment>
<dbReference type="AlphaFoldDB" id="A0A368ZVH5"/>
<evidence type="ECO:0000313" key="5">
    <source>
        <dbReference type="EMBL" id="RCX00953.1"/>
    </source>
</evidence>
<keyword evidence="3" id="KW-0238">DNA-binding</keyword>
<dbReference type="EMBL" id="QPJQ01000020">
    <property type="protein sequence ID" value="RCX00953.1"/>
    <property type="molecule type" value="Genomic_DNA"/>
</dbReference>
<dbReference type="InterPro" id="IPR052021">
    <property type="entry name" value="Type-I_RS_S_subunit"/>
</dbReference>
<dbReference type="InterPro" id="IPR044946">
    <property type="entry name" value="Restrct_endonuc_typeI_TRD_sf"/>
</dbReference>
<dbReference type="Gene3D" id="3.90.220.20">
    <property type="entry name" value="DNA methylase specificity domains"/>
    <property type="match status" value="2"/>
</dbReference>
<feature type="domain" description="Type I restriction modification DNA specificity" evidence="4">
    <location>
        <begin position="88"/>
        <end position="197"/>
    </location>
</feature>
<gene>
    <name evidence="5" type="ORF">DFP77_12029</name>
</gene>
<dbReference type="InterPro" id="IPR000055">
    <property type="entry name" value="Restrct_endonuc_typeI_TRD"/>
</dbReference>
<reference evidence="5 6" key="1">
    <citation type="submission" date="2018-07" db="EMBL/GenBank/DDBJ databases">
        <title>Genomic Encyclopedia of Type Strains, Phase III (KMG-III): the genomes of soil and plant-associated and newly described type strains.</title>
        <authorList>
            <person name="Whitman W."/>
        </authorList>
    </citation>
    <scope>NUCLEOTIDE SEQUENCE [LARGE SCALE GENOMIC DNA]</scope>
    <source>
        <strain evidence="5 6">CECT 7731</strain>
    </source>
</reference>
<accession>A0A368ZVH5</accession>
<dbReference type="Pfam" id="PF01420">
    <property type="entry name" value="Methylase_S"/>
    <property type="match status" value="2"/>
</dbReference>
<dbReference type="PANTHER" id="PTHR30408:SF12">
    <property type="entry name" value="TYPE I RESTRICTION ENZYME MJAVIII SPECIFICITY SUBUNIT"/>
    <property type="match status" value="1"/>
</dbReference>
<protein>
    <submittedName>
        <fullName evidence="5">Type I restriction enzyme S subunit</fullName>
    </submittedName>
</protein>
<dbReference type="OrthoDB" id="398435at2"/>
<dbReference type="Proteomes" id="UP000253506">
    <property type="component" value="Unassembled WGS sequence"/>
</dbReference>
<evidence type="ECO:0000256" key="3">
    <source>
        <dbReference type="ARBA" id="ARBA00023125"/>
    </source>
</evidence>
<dbReference type="PANTHER" id="PTHR30408">
    <property type="entry name" value="TYPE-1 RESTRICTION ENZYME ECOKI SPECIFICITY PROTEIN"/>
    <property type="match status" value="1"/>
</dbReference>
<organism evidence="5 6">
    <name type="scientific">Marinomonas foliarum</name>
    <dbReference type="NCBI Taxonomy" id="491950"/>
    <lineage>
        <taxon>Bacteria</taxon>
        <taxon>Pseudomonadati</taxon>
        <taxon>Pseudomonadota</taxon>
        <taxon>Gammaproteobacteria</taxon>
        <taxon>Oceanospirillales</taxon>
        <taxon>Oceanospirillaceae</taxon>
        <taxon>Marinomonas</taxon>
    </lineage>
</organism>